<dbReference type="Proteomes" id="UP000285859">
    <property type="component" value="Unassembled WGS sequence"/>
</dbReference>
<keyword evidence="1" id="KW-0812">Transmembrane</keyword>
<keyword evidence="1" id="KW-1133">Transmembrane helix</keyword>
<comment type="caution">
    <text evidence="2">The sequence shown here is derived from an EMBL/GenBank/DDBJ whole genome shotgun (WGS) entry which is preliminary data.</text>
</comment>
<protein>
    <recommendedName>
        <fullName evidence="4">DUF4352 domain-containing protein</fullName>
    </recommendedName>
</protein>
<feature type="transmembrane region" description="Helical" evidence="1">
    <location>
        <begin position="6"/>
        <end position="24"/>
    </location>
</feature>
<sequence length="179" mass="20765">MNHKKVISMIVIALILCSSVFLIFRYQVVNKNKDNLYGVHEEVFIHENQLIHASNVDFKIKRAQVVRKQSGIKVFINLELQKTGVTNFGFKKNNSNFFENMDVATTDFSFSMNPTIESIYNLKINKTFDNFKQGKLTTPQIEFDIPKTLLESSNNKLKFRFLVPKGKTNSYIKYSLLLK</sequence>
<evidence type="ECO:0008006" key="4">
    <source>
        <dbReference type="Google" id="ProtNLM"/>
    </source>
</evidence>
<evidence type="ECO:0000313" key="2">
    <source>
        <dbReference type="EMBL" id="RWR44384.1"/>
    </source>
</evidence>
<gene>
    <name evidence="2" type="ORF">EO246_11830</name>
</gene>
<evidence type="ECO:0000313" key="3">
    <source>
        <dbReference type="Proteomes" id="UP000285859"/>
    </source>
</evidence>
<keyword evidence="1" id="KW-0472">Membrane</keyword>
<proteinExistence type="predicted"/>
<reference evidence="2 3" key="1">
    <citation type="submission" date="2019-01" db="EMBL/GenBank/DDBJ databases">
        <title>Whole genome sequence of Lactococcus lactis isolated from cow milk.</title>
        <authorList>
            <person name="Sundararaman A."/>
            <person name="Tamang J.-P."/>
            <person name="Halami P."/>
        </authorList>
    </citation>
    <scope>NUCLEOTIDE SEQUENCE [LARGE SCALE GENOMIC DNA]</scope>
    <source>
        <strain evidence="2 3">C2D</strain>
    </source>
</reference>
<dbReference type="AlphaFoldDB" id="A0A3S3M3S2"/>
<dbReference type="RefSeq" id="WP_128268117.1">
    <property type="nucleotide sequence ID" value="NZ_JACCJA010000028.1"/>
</dbReference>
<evidence type="ECO:0000256" key="1">
    <source>
        <dbReference type="SAM" id="Phobius"/>
    </source>
</evidence>
<name>A0A3S3M3S2_9LACT</name>
<organism evidence="2 3">
    <name type="scientific">Lactococcus lactis</name>
    <dbReference type="NCBI Taxonomy" id="1358"/>
    <lineage>
        <taxon>Bacteria</taxon>
        <taxon>Bacillati</taxon>
        <taxon>Bacillota</taxon>
        <taxon>Bacilli</taxon>
        <taxon>Lactobacillales</taxon>
        <taxon>Streptococcaceae</taxon>
        <taxon>Lactococcus</taxon>
    </lineage>
</organism>
<accession>A0A3S3M3S2</accession>
<dbReference type="EMBL" id="SAXH01000028">
    <property type="protein sequence ID" value="RWR44384.1"/>
    <property type="molecule type" value="Genomic_DNA"/>
</dbReference>